<dbReference type="InterPro" id="IPR027031">
    <property type="entry name" value="Gly-tRNA_synthase/POLG2"/>
</dbReference>
<dbReference type="Proteomes" id="UP000886885">
    <property type="component" value="Chromosome 15A"/>
</dbReference>
<proteinExistence type="predicted"/>
<dbReference type="GO" id="GO:0070150">
    <property type="term" value="P:mitochondrial glycyl-tRNA aminoacylation"/>
    <property type="evidence" value="ECO:0007669"/>
    <property type="project" value="TreeGrafter"/>
</dbReference>
<dbReference type="PANTHER" id="PTHR10745:SF0">
    <property type="entry name" value="GLYCINE--TRNA LIGASE"/>
    <property type="match status" value="1"/>
</dbReference>
<dbReference type="EMBL" id="JAAWWB010000029">
    <property type="protein sequence ID" value="KAG6747282.1"/>
    <property type="molecule type" value="Genomic_DNA"/>
</dbReference>
<dbReference type="PANTHER" id="PTHR10745">
    <property type="entry name" value="GLYCYL-TRNA SYNTHETASE/DNA POLYMERASE SUBUNIT GAMMA-2"/>
    <property type="match status" value="1"/>
</dbReference>
<dbReference type="GO" id="GO:0004820">
    <property type="term" value="F:glycine-tRNA ligase activity"/>
    <property type="evidence" value="ECO:0007669"/>
    <property type="project" value="TreeGrafter"/>
</dbReference>
<evidence type="ECO:0008006" key="3">
    <source>
        <dbReference type="Google" id="ProtNLM"/>
    </source>
</evidence>
<evidence type="ECO:0000313" key="2">
    <source>
        <dbReference type="Proteomes" id="UP000886885"/>
    </source>
</evidence>
<keyword evidence="2" id="KW-1185">Reference proteome</keyword>
<dbReference type="AlphaFoldDB" id="A0A8X7YCW5"/>
<comment type="caution">
    <text evidence="1">The sequence shown here is derived from an EMBL/GenBank/DDBJ whole genome shotgun (WGS) entry which is preliminary data.</text>
</comment>
<dbReference type="GO" id="GO:0005739">
    <property type="term" value="C:mitochondrion"/>
    <property type="evidence" value="ECO:0007669"/>
    <property type="project" value="TreeGrafter"/>
</dbReference>
<accession>A0A8X7YCW5</accession>
<dbReference type="OrthoDB" id="57698at2759"/>
<protein>
    <recommendedName>
        <fullName evidence="3">Glycine--tRNA ligase</fullName>
    </recommendedName>
</protein>
<reference evidence="1" key="1">
    <citation type="journal article" date="2020" name="bioRxiv">
        <title>Hybrid origin of Populus tomentosa Carr. identified through genome sequencing and phylogenomic analysis.</title>
        <authorList>
            <person name="An X."/>
            <person name="Gao K."/>
            <person name="Chen Z."/>
            <person name="Li J."/>
            <person name="Yang X."/>
            <person name="Yang X."/>
            <person name="Zhou J."/>
            <person name="Guo T."/>
            <person name="Zhao T."/>
            <person name="Huang S."/>
            <person name="Miao D."/>
            <person name="Khan W.U."/>
            <person name="Rao P."/>
            <person name="Ye M."/>
            <person name="Lei B."/>
            <person name="Liao W."/>
            <person name="Wang J."/>
            <person name="Ji L."/>
            <person name="Li Y."/>
            <person name="Guo B."/>
            <person name="Mustafa N.S."/>
            <person name="Li S."/>
            <person name="Yun Q."/>
            <person name="Keller S.R."/>
            <person name="Mao J."/>
            <person name="Zhang R."/>
            <person name="Strauss S.H."/>
        </authorList>
    </citation>
    <scope>NUCLEOTIDE SEQUENCE</scope>
    <source>
        <strain evidence="1">GM15</strain>
        <tissue evidence="1">Leaf</tissue>
    </source>
</reference>
<gene>
    <name evidence="1" type="ORF">POTOM_049678</name>
</gene>
<evidence type="ECO:0000313" key="1">
    <source>
        <dbReference type="EMBL" id="KAG6747282.1"/>
    </source>
</evidence>
<name>A0A8X7YCW5_POPTO</name>
<sequence length="144" mass="16127">MPYAVLEPSFGIGRIIYCLYEHSFYPRPSKSGDEQLNAFRFPPVVAPIKWENQCCGAEKSCYGFEVTPEESYAHVSSFLARTSIGNRNARTVDSTSSVTVREKDSKVQIHVDVEEASSVVKEVSDGQSTRANMLYAYYSFSACR</sequence>
<organism evidence="1 2">
    <name type="scientific">Populus tomentosa</name>
    <name type="common">Chinese white poplar</name>
    <dbReference type="NCBI Taxonomy" id="118781"/>
    <lineage>
        <taxon>Eukaryota</taxon>
        <taxon>Viridiplantae</taxon>
        <taxon>Streptophyta</taxon>
        <taxon>Embryophyta</taxon>
        <taxon>Tracheophyta</taxon>
        <taxon>Spermatophyta</taxon>
        <taxon>Magnoliopsida</taxon>
        <taxon>eudicotyledons</taxon>
        <taxon>Gunneridae</taxon>
        <taxon>Pentapetalae</taxon>
        <taxon>rosids</taxon>
        <taxon>fabids</taxon>
        <taxon>Malpighiales</taxon>
        <taxon>Salicaceae</taxon>
        <taxon>Saliceae</taxon>
        <taxon>Populus</taxon>
    </lineage>
</organism>